<organism evidence="2 3">
    <name type="scientific">Sanghuangporus baumii</name>
    <name type="common">Phellinus baumii</name>
    <dbReference type="NCBI Taxonomy" id="108892"/>
    <lineage>
        <taxon>Eukaryota</taxon>
        <taxon>Fungi</taxon>
        <taxon>Dikarya</taxon>
        <taxon>Basidiomycota</taxon>
        <taxon>Agaricomycotina</taxon>
        <taxon>Agaricomycetes</taxon>
        <taxon>Hymenochaetales</taxon>
        <taxon>Hymenochaetaceae</taxon>
        <taxon>Sanghuangporus</taxon>
    </lineage>
</organism>
<keyword evidence="3" id="KW-1185">Reference proteome</keyword>
<dbReference type="AlphaFoldDB" id="A0A9Q5N471"/>
<sequence>MMQLFSLMDDSIITTAKFRSNVAHLLTTQVSPSLAALHVHRAAIQSRSLVTLTPLHCPRCTHAPIFTRVVANASKQRTRRRSTTKNVKRGNDNKTHSVQTRKPESSSSSSSPRGSRVRIMKSCAACGYVGEEAFERSEDSSSYENNEQASRSVHPGTDLDGALSSSSVPVSRSVTPALVKETETRSNTQDISIQSSAAKLKAKQAQATTTVARNTGSPMTQPEPPHVSSPSTLEVLQSRSAVKRQKKKAGLQEMLARSKVRKQAEKDHGQDGGNLAAFLSGL</sequence>
<dbReference type="EMBL" id="LNZH02000216">
    <property type="protein sequence ID" value="OCB84168.1"/>
    <property type="molecule type" value="Genomic_DNA"/>
</dbReference>
<dbReference type="OrthoDB" id="2685617at2759"/>
<evidence type="ECO:0000256" key="1">
    <source>
        <dbReference type="SAM" id="MobiDB-lite"/>
    </source>
</evidence>
<feature type="compositionally biased region" description="Polar residues" evidence="1">
    <location>
        <begin position="140"/>
        <end position="151"/>
    </location>
</feature>
<evidence type="ECO:0000313" key="3">
    <source>
        <dbReference type="Proteomes" id="UP000757232"/>
    </source>
</evidence>
<gene>
    <name evidence="2" type="ORF">A7U60_g8844</name>
</gene>
<feature type="region of interest" description="Disordered" evidence="1">
    <location>
        <begin position="136"/>
        <end position="169"/>
    </location>
</feature>
<comment type="caution">
    <text evidence="2">The sequence shown here is derived from an EMBL/GenBank/DDBJ whole genome shotgun (WGS) entry which is preliminary data.</text>
</comment>
<name>A0A9Q5N471_SANBA</name>
<feature type="region of interest" description="Disordered" evidence="1">
    <location>
        <begin position="239"/>
        <end position="282"/>
    </location>
</feature>
<proteinExistence type="predicted"/>
<evidence type="ECO:0000313" key="2">
    <source>
        <dbReference type="EMBL" id="OCB84168.1"/>
    </source>
</evidence>
<reference evidence="2" key="1">
    <citation type="submission" date="2016-06" db="EMBL/GenBank/DDBJ databases">
        <title>Draft Genome sequence of the fungus Inonotus baumii.</title>
        <authorList>
            <person name="Zhu H."/>
            <person name="Lin W."/>
        </authorList>
    </citation>
    <scope>NUCLEOTIDE SEQUENCE</scope>
    <source>
        <strain evidence="2">821</strain>
    </source>
</reference>
<feature type="region of interest" description="Disordered" evidence="1">
    <location>
        <begin position="71"/>
        <end position="116"/>
    </location>
</feature>
<protein>
    <submittedName>
        <fullName evidence="2">Uncharacterized protein</fullName>
    </submittedName>
</protein>
<accession>A0A9Q5N471</accession>
<dbReference type="Proteomes" id="UP000757232">
    <property type="component" value="Unassembled WGS sequence"/>
</dbReference>
<feature type="compositionally biased region" description="Basic residues" evidence="1">
    <location>
        <begin position="76"/>
        <end position="88"/>
    </location>
</feature>